<dbReference type="GeneTree" id="ENSGT00390000015136"/>
<dbReference type="Pfam" id="PF17391">
    <property type="entry name" value="Urocanase_N"/>
    <property type="match status" value="1"/>
</dbReference>
<comment type="cofactor">
    <cofactor evidence="1">
        <name>NAD(+)</name>
        <dbReference type="ChEBI" id="CHEBI:57540"/>
    </cofactor>
</comment>
<name>A0A8C3HLJ2_CHRPI</name>
<dbReference type="PROSITE" id="PS01233">
    <property type="entry name" value="UROCANASE"/>
    <property type="match status" value="1"/>
</dbReference>
<dbReference type="FunFam" id="3.40.50.10730:FF:000002">
    <property type="entry name" value="Urocanate hydratase 1"/>
    <property type="match status" value="1"/>
</dbReference>
<evidence type="ECO:0000256" key="4">
    <source>
        <dbReference type="ARBA" id="ARBA00011992"/>
    </source>
</evidence>
<evidence type="ECO:0000256" key="9">
    <source>
        <dbReference type="ARBA" id="ARBA00047623"/>
    </source>
</evidence>
<dbReference type="InterPro" id="IPR036190">
    <property type="entry name" value="Urocanase_sf"/>
</dbReference>
<dbReference type="UniPathway" id="UPA00379">
    <property type="reaction ID" value="UER00550"/>
</dbReference>
<keyword evidence="7" id="KW-0456">Lyase</keyword>
<feature type="domain" description="Urocanase Rossmann-like" evidence="11">
    <location>
        <begin position="214"/>
        <end position="433"/>
    </location>
</feature>
<dbReference type="NCBIfam" id="NF003820">
    <property type="entry name" value="PRK05414.1"/>
    <property type="match status" value="1"/>
</dbReference>
<organism evidence="14 15">
    <name type="scientific">Chrysemys picta bellii</name>
    <name type="common">Western painted turtle</name>
    <name type="synonym">Emys bellii</name>
    <dbReference type="NCBI Taxonomy" id="8478"/>
    <lineage>
        <taxon>Eukaryota</taxon>
        <taxon>Metazoa</taxon>
        <taxon>Chordata</taxon>
        <taxon>Craniata</taxon>
        <taxon>Vertebrata</taxon>
        <taxon>Euteleostomi</taxon>
        <taxon>Archelosauria</taxon>
        <taxon>Testudinata</taxon>
        <taxon>Testudines</taxon>
        <taxon>Cryptodira</taxon>
        <taxon>Durocryptodira</taxon>
        <taxon>Testudinoidea</taxon>
        <taxon>Emydidae</taxon>
        <taxon>Chrysemys</taxon>
    </lineage>
</organism>
<dbReference type="InterPro" id="IPR038364">
    <property type="entry name" value="Urocanase_central_sf"/>
</dbReference>
<feature type="domain" description="Urocanase C-terminal" evidence="13">
    <location>
        <begin position="436"/>
        <end position="643"/>
    </location>
</feature>
<evidence type="ECO:0000259" key="13">
    <source>
        <dbReference type="Pfam" id="PF17392"/>
    </source>
</evidence>
<evidence type="ECO:0000256" key="5">
    <source>
        <dbReference type="ARBA" id="ARBA00022808"/>
    </source>
</evidence>
<dbReference type="Gene3D" id="3.40.1770.10">
    <property type="entry name" value="Urocanase superfamily"/>
    <property type="match status" value="2"/>
</dbReference>
<evidence type="ECO:0000256" key="10">
    <source>
        <dbReference type="ARBA" id="ARBA00070010"/>
    </source>
</evidence>
<dbReference type="InterPro" id="IPR035400">
    <property type="entry name" value="Urocanase_N"/>
</dbReference>
<reference evidence="14" key="2">
    <citation type="submission" date="2025-09" db="UniProtKB">
        <authorList>
            <consortium name="Ensembl"/>
        </authorList>
    </citation>
    <scope>IDENTIFICATION</scope>
</reference>
<evidence type="ECO:0000259" key="12">
    <source>
        <dbReference type="Pfam" id="PF17391"/>
    </source>
</evidence>
<evidence type="ECO:0000313" key="15">
    <source>
        <dbReference type="Proteomes" id="UP000694380"/>
    </source>
</evidence>
<accession>A0A8C3HLJ2</accession>
<keyword evidence="5" id="KW-0369">Histidine metabolism</keyword>
<evidence type="ECO:0000256" key="6">
    <source>
        <dbReference type="ARBA" id="ARBA00023027"/>
    </source>
</evidence>
<evidence type="ECO:0000259" key="11">
    <source>
        <dbReference type="Pfam" id="PF01175"/>
    </source>
</evidence>
<dbReference type="HAMAP" id="MF_00577">
    <property type="entry name" value="HutU"/>
    <property type="match status" value="1"/>
</dbReference>
<dbReference type="Proteomes" id="UP000694380">
    <property type="component" value="Unplaced"/>
</dbReference>
<dbReference type="InterPro" id="IPR035085">
    <property type="entry name" value="Urocanase_Rossmann-like"/>
</dbReference>
<dbReference type="Pfam" id="PF17392">
    <property type="entry name" value="Urocanase_C"/>
    <property type="match status" value="1"/>
</dbReference>
<comment type="catalytic activity">
    <reaction evidence="9">
        <text>4-imidazolone-5-propanoate = trans-urocanate + H2O</text>
        <dbReference type="Rhea" id="RHEA:13101"/>
        <dbReference type="ChEBI" id="CHEBI:15377"/>
        <dbReference type="ChEBI" id="CHEBI:17771"/>
        <dbReference type="ChEBI" id="CHEBI:77893"/>
        <dbReference type="EC" id="4.2.1.49"/>
    </reaction>
</comment>
<dbReference type="InterPro" id="IPR035401">
    <property type="entry name" value="Urocanase_C"/>
</dbReference>
<evidence type="ECO:0000256" key="8">
    <source>
        <dbReference type="ARBA" id="ARBA00031640"/>
    </source>
</evidence>
<dbReference type="PANTHER" id="PTHR12216">
    <property type="entry name" value="UROCANATE HYDRATASE"/>
    <property type="match status" value="1"/>
</dbReference>
<dbReference type="FunFam" id="3.40.1770.10:FF:000003">
    <property type="entry name" value="Urocanate hydratase 1"/>
    <property type="match status" value="1"/>
</dbReference>
<dbReference type="InterPro" id="IPR023636">
    <property type="entry name" value="Urocanase_CS"/>
</dbReference>
<dbReference type="AlphaFoldDB" id="A0A8C3HLJ2"/>
<sequence>MSSLEEICGGLPLHPLLENRGRKKGVPHAPVRTPNLTAQEEKLALQNALRYFPPEVHKELALEFAEELKLYGHIYMYRFCPAIEMRAYPIEEYPCKTKSAAAIMHMIMNNLDPSVAQFPQELVTYGGNGQVFSNWAQFWLVMHYLSEMTEEQTLVMYSGHPLGLFPSPRYAPRLIITNGMVIPNYSSRDEYEKMFAMGVTMYGQMTAGSYCYIGPQGIVHGTVLTVLNAGRRYLGVEDLAGRVFVTSGLGGMSGAQAKAAVIAGCVGIIAEVRPTPLCFHSVMMNFLHPFPCLLYYRDARENKITLSLGYHGNVVDLWERFVYELDTTGEQLVDLGSDQTSCHNPFSGGYYPVQLSFEEANQLMSTNPGRFRTLVQESLRRQVAAINRLSDKGMFFWDYGNAFLLEAQRAGADVEKRGANKIEFRYPSYVQHIMGDIFSLGFGPFRWVCTSGDPQDLATTDLIATSVLEEAIHQGVSASVKQQYHDNIHWIREAGKHSLVVGSQARILYSDQKGRVSIAVAINRAIAEKRIKAPVVLSRDHHDVSGTDSPYRETSNIYDGSAFCADMAVQNFVGDAVRGATWVALHNGGGVGWGEVINGGFGLVLDGSAEAEEQAKIMLSWDVSNGVARRCWSGNSNAYETICQAMEETGKLKVTLPHKVVDESILEQALHR</sequence>
<dbReference type="GO" id="GO:0019557">
    <property type="term" value="P:L-histidine catabolic process to glutamate and formate"/>
    <property type="evidence" value="ECO:0007669"/>
    <property type="project" value="UniProtKB-UniPathway"/>
</dbReference>
<dbReference type="PIRSF" id="PIRSF001423">
    <property type="entry name" value="Urocanate_hydrat"/>
    <property type="match status" value="1"/>
</dbReference>
<keyword evidence="6" id="KW-0520">NAD</keyword>
<proteinExistence type="inferred from homology"/>
<dbReference type="GO" id="GO:0016153">
    <property type="term" value="F:urocanate hydratase activity"/>
    <property type="evidence" value="ECO:0007669"/>
    <property type="project" value="UniProtKB-EC"/>
</dbReference>
<comment type="similarity">
    <text evidence="3">Belongs to the urocanase family.</text>
</comment>
<dbReference type="InterPro" id="IPR023637">
    <property type="entry name" value="Urocanase-like"/>
</dbReference>
<dbReference type="Pfam" id="PF01175">
    <property type="entry name" value="Urocanase"/>
    <property type="match status" value="1"/>
</dbReference>
<dbReference type="InterPro" id="IPR055351">
    <property type="entry name" value="Urocanase"/>
</dbReference>
<dbReference type="GO" id="GO:0019556">
    <property type="term" value="P:L-histidine catabolic process to glutamate and formamide"/>
    <property type="evidence" value="ECO:0007669"/>
    <property type="project" value="UniProtKB-UniPathway"/>
</dbReference>
<dbReference type="FunFam" id="3.40.1770.10:FF:000002">
    <property type="entry name" value="Urocanate hydratase 1"/>
    <property type="match status" value="1"/>
</dbReference>
<evidence type="ECO:0000256" key="3">
    <source>
        <dbReference type="ARBA" id="ARBA00007578"/>
    </source>
</evidence>
<dbReference type="Gene3D" id="3.40.50.10730">
    <property type="entry name" value="Urocanase like domains"/>
    <property type="match status" value="1"/>
</dbReference>
<evidence type="ECO:0000256" key="2">
    <source>
        <dbReference type="ARBA" id="ARBA00004794"/>
    </source>
</evidence>
<protein>
    <recommendedName>
        <fullName evidence="10">Urocanate hydratase</fullName>
        <ecNumber evidence="4">4.2.1.49</ecNumber>
    </recommendedName>
    <alternativeName>
        <fullName evidence="8">Imidazolonepropionate hydrolase</fullName>
    </alternativeName>
</protein>
<dbReference type="Ensembl" id="ENSCPBT00000023728.1">
    <property type="protein sequence ID" value="ENSCPBP00000020158.1"/>
    <property type="gene ID" value="ENSCPBG00000014452.1"/>
</dbReference>
<evidence type="ECO:0000256" key="1">
    <source>
        <dbReference type="ARBA" id="ARBA00001911"/>
    </source>
</evidence>
<evidence type="ECO:0000313" key="14">
    <source>
        <dbReference type="Ensembl" id="ENSCPBP00000020158.1"/>
    </source>
</evidence>
<comment type="pathway">
    <text evidence="2">Amino-acid degradation; L-histidine degradation into L-glutamate; N-formimidoyl-L-glutamate from L-histidine: step 2/3.</text>
</comment>
<evidence type="ECO:0000256" key="7">
    <source>
        <dbReference type="ARBA" id="ARBA00023239"/>
    </source>
</evidence>
<dbReference type="PANTHER" id="PTHR12216:SF3">
    <property type="entry name" value="UROCANATE HYDRATASE"/>
    <property type="match status" value="1"/>
</dbReference>
<reference evidence="14" key="1">
    <citation type="submission" date="2025-08" db="UniProtKB">
        <authorList>
            <consortium name="Ensembl"/>
        </authorList>
    </citation>
    <scope>IDENTIFICATION</scope>
</reference>
<dbReference type="SUPFAM" id="SSF111326">
    <property type="entry name" value="Urocanase"/>
    <property type="match status" value="1"/>
</dbReference>
<keyword evidence="15" id="KW-1185">Reference proteome</keyword>
<gene>
    <name evidence="14" type="primary">UROC1</name>
</gene>
<feature type="domain" description="Urocanase N-terminal" evidence="12">
    <location>
        <begin position="85"/>
        <end position="211"/>
    </location>
</feature>
<dbReference type="EC" id="4.2.1.49" evidence="4"/>